<evidence type="ECO:0000256" key="3">
    <source>
        <dbReference type="ARBA" id="ARBA00023125"/>
    </source>
</evidence>
<dbReference type="Pfam" id="PF13411">
    <property type="entry name" value="MerR_1"/>
    <property type="match status" value="1"/>
</dbReference>
<dbReference type="EMBL" id="WJBB01000047">
    <property type="protein sequence ID" value="MBC3798650.1"/>
    <property type="molecule type" value="Genomic_DNA"/>
</dbReference>
<organism evidence="6 7">
    <name type="scientific">Acetobacterium tundrae</name>
    <dbReference type="NCBI Taxonomy" id="132932"/>
    <lineage>
        <taxon>Bacteria</taxon>
        <taxon>Bacillati</taxon>
        <taxon>Bacillota</taxon>
        <taxon>Clostridia</taxon>
        <taxon>Eubacteriales</taxon>
        <taxon>Eubacteriaceae</taxon>
        <taxon>Acetobacterium</taxon>
    </lineage>
</organism>
<dbReference type="InterPro" id="IPR000551">
    <property type="entry name" value="MerR-type_HTH_dom"/>
</dbReference>
<protein>
    <submittedName>
        <fullName evidence="6">MerR family transcriptional regulator</fullName>
    </submittedName>
</protein>
<evidence type="ECO:0000256" key="1">
    <source>
        <dbReference type="ARBA" id="ARBA00022491"/>
    </source>
</evidence>
<keyword evidence="3" id="KW-0238">DNA-binding</keyword>
<dbReference type="SUPFAM" id="SSF46955">
    <property type="entry name" value="Putative DNA-binding domain"/>
    <property type="match status" value="1"/>
</dbReference>
<evidence type="ECO:0000313" key="7">
    <source>
        <dbReference type="Proteomes" id="UP000653358"/>
    </source>
</evidence>
<dbReference type="SMART" id="SM00422">
    <property type="entry name" value="HTH_MERR"/>
    <property type="match status" value="1"/>
</dbReference>
<proteinExistence type="predicted"/>
<keyword evidence="7" id="KW-1185">Reference proteome</keyword>
<feature type="domain" description="HTH merR-type" evidence="5">
    <location>
        <begin position="1"/>
        <end position="62"/>
    </location>
</feature>
<evidence type="ECO:0000259" key="5">
    <source>
        <dbReference type="PROSITE" id="PS50937"/>
    </source>
</evidence>
<accession>A0ABR6WQB4</accession>
<keyword evidence="4" id="KW-0804">Transcription</keyword>
<evidence type="ECO:0000256" key="2">
    <source>
        <dbReference type="ARBA" id="ARBA00023015"/>
    </source>
</evidence>
<dbReference type="InterPro" id="IPR009061">
    <property type="entry name" value="DNA-bd_dom_put_sf"/>
</dbReference>
<dbReference type="Gene3D" id="1.10.1660.10">
    <property type="match status" value="1"/>
</dbReference>
<evidence type="ECO:0000256" key="4">
    <source>
        <dbReference type="ARBA" id="ARBA00023163"/>
    </source>
</evidence>
<dbReference type="InterPro" id="IPR047057">
    <property type="entry name" value="MerR_fam"/>
</dbReference>
<dbReference type="PROSITE" id="PS50937">
    <property type="entry name" value="HTH_MERR_2"/>
    <property type="match status" value="1"/>
</dbReference>
<dbReference type="Proteomes" id="UP000653358">
    <property type="component" value="Unassembled WGS sequence"/>
</dbReference>
<evidence type="ECO:0000313" key="6">
    <source>
        <dbReference type="EMBL" id="MBC3798650.1"/>
    </source>
</evidence>
<keyword evidence="1" id="KW-0678">Repressor</keyword>
<sequence>MLNLNKKTLRFYDEIDLFKPAYVDETNQYRYYEESQIDEIKEIIRLKNIGISLEQIKIITNKMNGASLETIYQERLFEIDESLKLLTKQKELIINEQRCTTRENDDENDCIVDKGYFIEQGNVYYRNIHCEMDQLNRFMSEFYENVKGKTLRSGHILKMSLADDAKDICEIFAYTDEDEKDESVRIQEKEMCIKVACNKVEQRENGYKSLFDYAEKSKTIIHNTYEKYNMKDGQMHLEIICSIA</sequence>
<name>A0ABR6WQB4_9FIRM</name>
<gene>
    <name evidence="6" type="ORF">GH807_16680</name>
</gene>
<dbReference type="PANTHER" id="PTHR30204:SF69">
    <property type="entry name" value="MERR-FAMILY TRANSCRIPTIONAL REGULATOR"/>
    <property type="match status" value="1"/>
</dbReference>
<keyword evidence="2" id="KW-0805">Transcription regulation</keyword>
<dbReference type="PANTHER" id="PTHR30204">
    <property type="entry name" value="REDOX-CYCLING DRUG-SENSING TRANSCRIPTIONAL ACTIVATOR SOXR"/>
    <property type="match status" value="1"/>
</dbReference>
<comment type="caution">
    <text evidence="6">The sequence shown here is derived from an EMBL/GenBank/DDBJ whole genome shotgun (WGS) entry which is preliminary data.</text>
</comment>
<reference evidence="6 7" key="1">
    <citation type="journal article" date="2020" name="mSystems">
        <title>Defining Genomic and Predicted Metabolic Features of the Acetobacterium Genus.</title>
        <authorList>
            <person name="Ross D.E."/>
            <person name="Marshall C.W."/>
            <person name="Gulliver D."/>
            <person name="May H.D."/>
            <person name="Norman R.S."/>
        </authorList>
    </citation>
    <scope>NUCLEOTIDE SEQUENCE [LARGE SCALE GENOMIC DNA]</scope>
    <source>
        <strain evidence="6 7">DSM 9173</strain>
    </source>
</reference>